<dbReference type="RefSeq" id="WP_119778599.1">
    <property type="nucleotide sequence ID" value="NZ_QYUK01000011.1"/>
</dbReference>
<dbReference type="OrthoDB" id="9799894at2"/>
<evidence type="ECO:0000313" key="1">
    <source>
        <dbReference type="EMBL" id="RJF87964.1"/>
    </source>
</evidence>
<name>A0A418WD91_9PROT</name>
<dbReference type="AlphaFoldDB" id="A0A418WD91"/>
<protein>
    <submittedName>
        <fullName evidence="1">DUF1178 family protein</fullName>
    </submittedName>
</protein>
<comment type="caution">
    <text evidence="1">The sequence shown here is derived from an EMBL/GenBank/DDBJ whole genome shotgun (WGS) entry which is preliminary data.</text>
</comment>
<dbReference type="Pfam" id="PF06676">
    <property type="entry name" value="DUF1178"/>
    <property type="match status" value="1"/>
</dbReference>
<accession>A0A418WD91</accession>
<sequence length="140" mass="15457">MIVYDLSCAQAHVFEAWFKDSATFEKQQKQGKVACPVCGSAKIVRGPQATNIATGVSREKSVKAAEKQAEVRAALKEIRQKVEQNCDYVGPNFAEEARKIHYGETQARGIYGETTAEEAKALDDEGVPVARIPWIEREDA</sequence>
<gene>
    <name evidence="1" type="ORF">D3874_13810</name>
</gene>
<reference evidence="1 2" key="1">
    <citation type="submission" date="2018-09" db="EMBL/GenBank/DDBJ databases">
        <authorList>
            <person name="Zhu H."/>
        </authorList>
    </citation>
    <scope>NUCLEOTIDE SEQUENCE [LARGE SCALE GENOMIC DNA]</scope>
    <source>
        <strain evidence="1 2">K1W22B-8</strain>
    </source>
</reference>
<dbReference type="InterPro" id="IPR009562">
    <property type="entry name" value="DUF1178"/>
</dbReference>
<dbReference type="Proteomes" id="UP000284605">
    <property type="component" value="Unassembled WGS sequence"/>
</dbReference>
<dbReference type="EMBL" id="QYUK01000011">
    <property type="protein sequence ID" value="RJF87964.1"/>
    <property type="molecule type" value="Genomic_DNA"/>
</dbReference>
<organism evidence="1 2">
    <name type="scientific">Oleomonas cavernae</name>
    <dbReference type="NCBI Taxonomy" id="2320859"/>
    <lineage>
        <taxon>Bacteria</taxon>
        <taxon>Pseudomonadati</taxon>
        <taxon>Pseudomonadota</taxon>
        <taxon>Alphaproteobacteria</taxon>
        <taxon>Acetobacterales</taxon>
        <taxon>Acetobacteraceae</taxon>
        <taxon>Oleomonas</taxon>
    </lineage>
</organism>
<keyword evidence="2" id="KW-1185">Reference proteome</keyword>
<evidence type="ECO:0000313" key="2">
    <source>
        <dbReference type="Proteomes" id="UP000284605"/>
    </source>
</evidence>
<proteinExistence type="predicted"/>
<dbReference type="PIRSF" id="PIRSF032131">
    <property type="entry name" value="UCP032131"/>
    <property type="match status" value="1"/>
</dbReference>